<name>A0A8H5JXB8_9HYPO</name>
<dbReference type="Gene3D" id="3.50.50.60">
    <property type="entry name" value="FAD/NAD(P)-binding domain"/>
    <property type="match status" value="1"/>
</dbReference>
<proteinExistence type="predicted"/>
<evidence type="ECO:0000256" key="2">
    <source>
        <dbReference type="ARBA" id="ARBA00022827"/>
    </source>
</evidence>
<dbReference type="EMBL" id="JAAOAQ010000165">
    <property type="protein sequence ID" value="KAF5563610.1"/>
    <property type="molecule type" value="Genomic_DNA"/>
</dbReference>
<reference evidence="5 6" key="1">
    <citation type="submission" date="2020-05" db="EMBL/GenBank/DDBJ databases">
        <title>Identification and distribution of gene clusters putatively required for synthesis of sphingolipid metabolism inhibitors in phylogenetically diverse species of the filamentous fungus Fusarium.</title>
        <authorList>
            <person name="Kim H.-S."/>
            <person name="Busman M."/>
            <person name="Brown D.W."/>
            <person name="Divon H."/>
            <person name="Uhlig S."/>
            <person name="Proctor R.H."/>
        </authorList>
    </citation>
    <scope>NUCLEOTIDE SEQUENCE [LARGE SCALE GENOMIC DNA]</scope>
    <source>
        <strain evidence="5 6">NRRL 13617</strain>
    </source>
</reference>
<dbReference type="GO" id="GO:0004497">
    <property type="term" value="F:monooxygenase activity"/>
    <property type="evidence" value="ECO:0007669"/>
    <property type="project" value="UniProtKB-KW"/>
</dbReference>
<evidence type="ECO:0000256" key="3">
    <source>
        <dbReference type="ARBA" id="ARBA00023002"/>
    </source>
</evidence>
<dbReference type="OrthoDB" id="655030at2759"/>
<accession>A0A8H5JXB8</accession>
<keyword evidence="6" id="KW-1185">Reference proteome</keyword>
<dbReference type="AlphaFoldDB" id="A0A8H5JXB8"/>
<dbReference type="InterPro" id="IPR051704">
    <property type="entry name" value="FAD_aromatic-hydroxylase"/>
</dbReference>
<evidence type="ECO:0000256" key="1">
    <source>
        <dbReference type="ARBA" id="ARBA00022630"/>
    </source>
</evidence>
<keyword evidence="3" id="KW-0560">Oxidoreductase</keyword>
<organism evidence="5 6">
    <name type="scientific">Fusarium phyllophilum</name>
    <dbReference type="NCBI Taxonomy" id="47803"/>
    <lineage>
        <taxon>Eukaryota</taxon>
        <taxon>Fungi</taxon>
        <taxon>Dikarya</taxon>
        <taxon>Ascomycota</taxon>
        <taxon>Pezizomycotina</taxon>
        <taxon>Sordariomycetes</taxon>
        <taxon>Hypocreomycetidae</taxon>
        <taxon>Hypocreales</taxon>
        <taxon>Nectriaceae</taxon>
        <taxon>Fusarium</taxon>
        <taxon>Fusarium fujikuroi species complex</taxon>
    </lineage>
</organism>
<dbReference type="SUPFAM" id="SSF51905">
    <property type="entry name" value="FAD/NAD(P)-binding domain"/>
    <property type="match status" value="1"/>
</dbReference>
<dbReference type="Pfam" id="PF01494">
    <property type="entry name" value="FAD_binding_3"/>
    <property type="match status" value="1"/>
</dbReference>
<dbReference type="PANTHER" id="PTHR46865:SF7">
    <property type="entry name" value="MONOOXYGENASE, PUTATIVE (AFU_ORTHOLOGUE AFUA_8G07040)-RELATED"/>
    <property type="match status" value="1"/>
</dbReference>
<keyword evidence="5" id="KW-0503">Monooxygenase</keyword>
<dbReference type="InterPro" id="IPR036188">
    <property type="entry name" value="FAD/NAD-bd_sf"/>
</dbReference>
<protein>
    <submittedName>
        <fullName evidence="5">Monooxygenase</fullName>
    </submittedName>
</protein>
<evidence type="ECO:0000259" key="4">
    <source>
        <dbReference type="Pfam" id="PF01494"/>
    </source>
</evidence>
<dbReference type="PANTHER" id="PTHR46865">
    <property type="entry name" value="OXIDOREDUCTASE-RELATED"/>
    <property type="match status" value="1"/>
</dbReference>
<feature type="domain" description="FAD-binding" evidence="4">
    <location>
        <begin position="4"/>
        <end position="196"/>
    </location>
</feature>
<keyword evidence="1" id="KW-0285">Flavoprotein</keyword>
<keyword evidence="2" id="KW-0274">FAD</keyword>
<dbReference type="Proteomes" id="UP000582016">
    <property type="component" value="Unassembled WGS sequence"/>
</dbReference>
<evidence type="ECO:0000313" key="5">
    <source>
        <dbReference type="EMBL" id="KAF5563610.1"/>
    </source>
</evidence>
<dbReference type="InterPro" id="IPR002938">
    <property type="entry name" value="FAD-bd"/>
</dbReference>
<gene>
    <name evidence="5" type="ORF">FPHYL_5101</name>
</gene>
<dbReference type="GO" id="GO:0071949">
    <property type="term" value="F:FAD binding"/>
    <property type="evidence" value="ECO:0007669"/>
    <property type="project" value="InterPro"/>
</dbReference>
<sequence>MTELKILICGAGIAGNALAYWIAEQQHDVTVIQRHPDLRSTGLQIDIRGHGIEVLKRMGLETAFRAMSVKEQGLEFVNSTGKVIAYFPANTTGTELQSFTTDYEIMRGDLIRLLYDRTKGTVRFVFGTTINSFEQLDDLVEVLFSNGNMGRYDLVIGADGQWSHTRKQMIRPGVEDSIHFLGVYAAYFTFPRVLEKGEVYNGSTYIAPGKRLLFTRRHSTDRVQAYLVGLNDFERVMAARQGGVEVEKAFFSELFGSAG</sequence>
<comment type="caution">
    <text evidence="5">The sequence shown here is derived from an EMBL/GenBank/DDBJ whole genome shotgun (WGS) entry which is preliminary data.</text>
</comment>
<evidence type="ECO:0000313" key="6">
    <source>
        <dbReference type="Proteomes" id="UP000582016"/>
    </source>
</evidence>